<name>A0ABT8WML4_9FLAO</name>
<gene>
    <name evidence="4" type="ORF">Q4Q40_09435</name>
</gene>
<evidence type="ECO:0000313" key="5">
    <source>
        <dbReference type="Proteomes" id="UP001176806"/>
    </source>
</evidence>
<keyword evidence="5" id="KW-1185">Reference proteome</keyword>
<reference evidence="4" key="1">
    <citation type="submission" date="2023-07" db="EMBL/GenBank/DDBJ databases">
        <title>Two novel species in the genus Flavivirga.</title>
        <authorList>
            <person name="Kwon K."/>
        </authorList>
    </citation>
    <scope>NUCLEOTIDE SEQUENCE</scope>
    <source>
        <strain evidence="4">KACC 14158</strain>
    </source>
</reference>
<dbReference type="Proteomes" id="UP001176806">
    <property type="component" value="Unassembled WGS sequence"/>
</dbReference>
<dbReference type="InterPro" id="IPR008278">
    <property type="entry name" value="4-PPantetheinyl_Trfase_dom"/>
</dbReference>
<feature type="domain" description="4'-phosphopantetheinyl transferase" evidence="3">
    <location>
        <begin position="113"/>
        <end position="180"/>
    </location>
</feature>
<dbReference type="InterPro" id="IPR037143">
    <property type="entry name" value="4-PPantetheinyl_Trfase_dom_sf"/>
</dbReference>
<evidence type="ECO:0000259" key="3">
    <source>
        <dbReference type="Pfam" id="PF01648"/>
    </source>
</evidence>
<comment type="similarity">
    <text evidence="1">Belongs to the P-Pant transferase superfamily. Gsp/Sfp/HetI/AcpT family.</text>
</comment>
<sequence length="218" mass="25134">MSTSITKDLIFYSEVSAFINSEFLVQNFEFLKNSLRFGEQISLTQKTIPYDRLLGRALLFKALKFLNIKAFDMSQMTYNSTGKPQLKTSPHVNFSISHSNDIVVCAVSLYNVIGIDIEEVITVDLYNFKNHFSDSEWELLNYSSNPSLFFDLWTKKEALLKATGDGLSSTLKDIEIPTNRVCYNNTVWTFYKLSIMSNYCTYFACNNKTSFEIKKLHF</sequence>
<proteinExistence type="inferred from homology"/>
<dbReference type="PANTHER" id="PTHR12215:SF10">
    <property type="entry name" value="L-AMINOADIPATE-SEMIALDEHYDE DEHYDROGENASE-PHOSPHOPANTETHEINYL TRANSFERASE"/>
    <property type="match status" value="1"/>
</dbReference>
<evidence type="ECO:0000313" key="4">
    <source>
        <dbReference type="EMBL" id="MDO5974405.1"/>
    </source>
</evidence>
<dbReference type="Gene3D" id="3.90.470.20">
    <property type="entry name" value="4'-phosphopantetheinyl transferase domain"/>
    <property type="match status" value="2"/>
</dbReference>
<organism evidence="4 5">
    <name type="scientific">Flavivirga jejuensis</name>
    <dbReference type="NCBI Taxonomy" id="870487"/>
    <lineage>
        <taxon>Bacteria</taxon>
        <taxon>Pseudomonadati</taxon>
        <taxon>Bacteroidota</taxon>
        <taxon>Flavobacteriia</taxon>
        <taxon>Flavobacteriales</taxon>
        <taxon>Flavobacteriaceae</taxon>
        <taxon>Flavivirga</taxon>
    </lineage>
</organism>
<evidence type="ECO:0000256" key="1">
    <source>
        <dbReference type="ARBA" id="ARBA00010990"/>
    </source>
</evidence>
<comment type="caution">
    <text evidence="4">The sequence shown here is derived from an EMBL/GenBank/DDBJ whole genome shotgun (WGS) entry which is preliminary data.</text>
</comment>
<dbReference type="InterPro" id="IPR050559">
    <property type="entry name" value="P-Pant_transferase_sf"/>
</dbReference>
<dbReference type="SUPFAM" id="SSF56214">
    <property type="entry name" value="4'-phosphopantetheinyl transferase"/>
    <property type="match status" value="2"/>
</dbReference>
<dbReference type="EMBL" id="JAUOEL010000003">
    <property type="protein sequence ID" value="MDO5974405.1"/>
    <property type="molecule type" value="Genomic_DNA"/>
</dbReference>
<dbReference type="GO" id="GO:0016740">
    <property type="term" value="F:transferase activity"/>
    <property type="evidence" value="ECO:0007669"/>
    <property type="project" value="UniProtKB-KW"/>
</dbReference>
<protein>
    <submittedName>
        <fullName evidence="4">4'-phosphopantetheinyl transferase superfamily protein</fullName>
    </submittedName>
</protein>
<evidence type="ECO:0000256" key="2">
    <source>
        <dbReference type="ARBA" id="ARBA00022679"/>
    </source>
</evidence>
<dbReference type="RefSeq" id="WP_303301546.1">
    <property type="nucleotide sequence ID" value="NZ_BAABDA010000050.1"/>
</dbReference>
<dbReference type="PANTHER" id="PTHR12215">
    <property type="entry name" value="PHOSPHOPANTETHEINE TRANSFERASE"/>
    <property type="match status" value="1"/>
</dbReference>
<dbReference type="Pfam" id="PF01648">
    <property type="entry name" value="ACPS"/>
    <property type="match status" value="1"/>
</dbReference>
<accession>A0ABT8WML4</accession>
<keyword evidence="2 4" id="KW-0808">Transferase</keyword>